<organism evidence="2 3">
    <name type="scientific">Geobacter hydrogenophilus</name>
    <dbReference type="NCBI Taxonomy" id="40983"/>
    <lineage>
        <taxon>Bacteria</taxon>
        <taxon>Pseudomonadati</taxon>
        <taxon>Thermodesulfobacteriota</taxon>
        <taxon>Desulfuromonadia</taxon>
        <taxon>Geobacterales</taxon>
        <taxon>Geobacteraceae</taxon>
        <taxon>Geobacter</taxon>
    </lineage>
</organism>
<keyword evidence="1" id="KW-0732">Signal</keyword>
<dbReference type="EMBL" id="BSDS01000001">
    <property type="protein sequence ID" value="GLI37971.1"/>
    <property type="molecule type" value="Genomic_DNA"/>
</dbReference>
<dbReference type="AlphaFoldDB" id="A0A9W6FZW9"/>
<dbReference type="Proteomes" id="UP001144352">
    <property type="component" value="Unassembled WGS sequence"/>
</dbReference>
<sequence length="253" mass="27554">MRLVIMVCVLVCLTSSAWAGETEVFLKSGYFDWKETVSGKGIIRERGLVSGAGIAYTGFVGERMFIRPSLEVWGGNIDYQGFQVGTWAPLEGDTTYFGTVEEVRVGLKLQAGDAFSVSPFAVLGHKFWLRSLSVEDWNSIYGRIGVRGATKHLFAEGGVTLPVYTRVHTDWSSDGYNDFVTEPKNKPSAFAEAGATFGQWTIGVFYEQMEFGQSDTVRVERSSGSAGAVLVASGAFQPDSVAHHIGLKVGFSF</sequence>
<accession>A0A9W6FZW9</accession>
<evidence type="ECO:0008006" key="4">
    <source>
        <dbReference type="Google" id="ProtNLM"/>
    </source>
</evidence>
<evidence type="ECO:0000313" key="2">
    <source>
        <dbReference type="EMBL" id="GLI37971.1"/>
    </source>
</evidence>
<evidence type="ECO:0000256" key="1">
    <source>
        <dbReference type="SAM" id="SignalP"/>
    </source>
</evidence>
<dbReference type="RefSeq" id="WP_214186272.1">
    <property type="nucleotide sequence ID" value="NZ_JAHCZI010000004.1"/>
</dbReference>
<feature type="signal peptide" evidence="1">
    <location>
        <begin position="1"/>
        <end position="19"/>
    </location>
</feature>
<evidence type="ECO:0000313" key="3">
    <source>
        <dbReference type="Proteomes" id="UP001144352"/>
    </source>
</evidence>
<keyword evidence="3" id="KW-1185">Reference proteome</keyword>
<name>A0A9W6FZW9_9BACT</name>
<proteinExistence type="predicted"/>
<gene>
    <name evidence="2" type="ORF">GHYDROH2_14720</name>
</gene>
<protein>
    <recommendedName>
        <fullName evidence="4">Outer membrane protein beta-barrel domain-containing protein</fullName>
    </recommendedName>
</protein>
<reference evidence="2" key="1">
    <citation type="submission" date="2022-12" db="EMBL/GenBank/DDBJ databases">
        <title>Reference genome sequencing for broad-spectrum identification of bacterial and archaeal isolates by mass spectrometry.</title>
        <authorList>
            <person name="Sekiguchi Y."/>
            <person name="Tourlousse D.M."/>
        </authorList>
    </citation>
    <scope>NUCLEOTIDE SEQUENCE</scope>
    <source>
        <strain evidence="2">H2</strain>
    </source>
</reference>
<comment type="caution">
    <text evidence="2">The sequence shown here is derived from an EMBL/GenBank/DDBJ whole genome shotgun (WGS) entry which is preliminary data.</text>
</comment>
<feature type="chain" id="PRO_5040916603" description="Outer membrane protein beta-barrel domain-containing protein" evidence="1">
    <location>
        <begin position="20"/>
        <end position="253"/>
    </location>
</feature>